<dbReference type="EMBL" id="JABSTQ010010674">
    <property type="protein sequence ID" value="KAG0419018.1"/>
    <property type="molecule type" value="Genomic_DNA"/>
</dbReference>
<name>A0AC60PFP0_IXOPE</name>
<organism evidence="1 2">
    <name type="scientific">Ixodes persulcatus</name>
    <name type="common">Taiga tick</name>
    <dbReference type="NCBI Taxonomy" id="34615"/>
    <lineage>
        <taxon>Eukaryota</taxon>
        <taxon>Metazoa</taxon>
        <taxon>Ecdysozoa</taxon>
        <taxon>Arthropoda</taxon>
        <taxon>Chelicerata</taxon>
        <taxon>Arachnida</taxon>
        <taxon>Acari</taxon>
        <taxon>Parasitiformes</taxon>
        <taxon>Ixodida</taxon>
        <taxon>Ixodoidea</taxon>
        <taxon>Ixodidae</taxon>
        <taxon>Ixodinae</taxon>
        <taxon>Ixodes</taxon>
    </lineage>
</organism>
<evidence type="ECO:0000313" key="1">
    <source>
        <dbReference type="EMBL" id="KAG0419018.1"/>
    </source>
</evidence>
<comment type="caution">
    <text evidence="1">The sequence shown here is derived from an EMBL/GenBank/DDBJ whole genome shotgun (WGS) entry which is preliminary data.</text>
</comment>
<accession>A0AC60PFP0</accession>
<proteinExistence type="predicted"/>
<reference evidence="1 2" key="1">
    <citation type="journal article" date="2020" name="Cell">
        <title>Large-Scale Comparative Analyses of Tick Genomes Elucidate Their Genetic Diversity and Vector Capacities.</title>
        <authorList>
            <consortium name="Tick Genome and Microbiome Consortium (TIGMIC)"/>
            <person name="Jia N."/>
            <person name="Wang J."/>
            <person name="Shi W."/>
            <person name="Du L."/>
            <person name="Sun Y."/>
            <person name="Zhan W."/>
            <person name="Jiang J.F."/>
            <person name="Wang Q."/>
            <person name="Zhang B."/>
            <person name="Ji P."/>
            <person name="Bell-Sakyi L."/>
            <person name="Cui X.M."/>
            <person name="Yuan T.T."/>
            <person name="Jiang B.G."/>
            <person name="Yang W.F."/>
            <person name="Lam T.T."/>
            <person name="Chang Q.C."/>
            <person name="Ding S.J."/>
            <person name="Wang X.J."/>
            <person name="Zhu J.G."/>
            <person name="Ruan X.D."/>
            <person name="Zhao L."/>
            <person name="Wei J.T."/>
            <person name="Ye R.Z."/>
            <person name="Que T.C."/>
            <person name="Du C.H."/>
            <person name="Zhou Y.H."/>
            <person name="Cheng J.X."/>
            <person name="Dai P.F."/>
            <person name="Guo W.B."/>
            <person name="Han X.H."/>
            <person name="Huang E.J."/>
            <person name="Li L.F."/>
            <person name="Wei W."/>
            <person name="Gao Y.C."/>
            <person name="Liu J.Z."/>
            <person name="Shao H.Z."/>
            <person name="Wang X."/>
            <person name="Wang C.C."/>
            <person name="Yang T.C."/>
            <person name="Huo Q.B."/>
            <person name="Li W."/>
            <person name="Chen H.Y."/>
            <person name="Chen S.E."/>
            <person name="Zhou L.G."/>
            <person name="Ni X.B."/>
            <person name="Tian J.H."/>
            <person name="Sheng Y."/>
            <person name="Liu T."/>
            <person name="Pan Y.S."/>
            <person name="Xia L.Y."/>
            <person name="Li J."/>
            <person name="Zhao F."/>
            <person name="Cao W.C."/>
        </authorList>
    </citation>
    <scope>NUCLEOTIDE SEQUENCE [LARGE SCALE GENOMIC DNA]</scope>
    <source>
        <strain evidence="1">Iper-2018</strain>
    </source>
</reference>
<protein>
    <submittedName>
        <fullName evidence="1">Uncharacterized protein</fullName>
    </submittedName>
</protein>
<keyword evidence="2" id="KW-1185">Reference proteome</keyword>
<sequence length="344" mass="38467">MAMAALFPPAPFLAVPGLPLQAWPSWKQAFLSFLGASGLDDVAPKRKKQGQRIVTAFRLDAEPIAEGVNEFDALVSALEKHFEFSGCIVLEWKKLRARVQLPGETVLEFLAALRLQSSFCGYGNTLNEHLCETFLEGLQSKRVQDRILRECVRTDMPTLERAVQLAREFEQLARVSGEFIQRLMPATSTTNFQVPRAVPAHEGLGKIAIINYPPEFELWASQCPNHHLTPPRLFLFWIVDKPAPRARVRLFQIQGSTRHRLFLVIQLCPAPKHLPAAQHLRCNPSKAARVISAPANLSDPATALPESQGRPDRQTQPPEYLKGYVQLIGATSVFYPNDHIDGKL</sequence>
<gene>
    <name evidence="1" type="ORF">HPB47_004422</name>
</gene>
<evidence type="ECO:0000313" key="2">
    <source>
        <dbReference type="Proteomes" id="UP000805193"/>
    </source>
</evidence>
<dbReference type="Proteomes" id="UP000805193">
    <property type="component" value="Unassembled WGS sequence"/>
</dbReference>